<dbReference type="PROSITE" id="PS51318">
    <property type="entry name" value="TAT"/>
    <property type="match status" value="1"/>
</dbReference>
<evidence type="ECO:0000313" key="2">
    <source>
        <dbReference type="Proteomes" id="UP001241110"/>
    </source>
</evidence>
<proteinExistence type="predicted"/>
<dbReference type="Pfam" id="PF05787">
    <property type="entry name" value="PhoX"/>
    <property type="match status" value="1"/>
</dbReference>
<dbReference type="InterPro" id="IPR008557">
    <property type="entry name" value="PhoX"/>
</dbReference>
<dbReference type="EMBL" id="JASJOS010000001">
    <property type="protein sequence ID" value="MDJ1479453.1"/>
    <property type="molecule type" value="Genomic_DNA"/>
</dbReference>
<dbReference type="InterPro" id="IPR006311">
    <property type="entry name" value="TAT_signal"/>
</dbReference>
<organism evidence="1 2">
    <name type="scientific">Xanthocytophaga flava</name>
    <dbReference type="NCBI Taxonomy" id="3048013"/>
    <lineage>
        <taxon>Bacteria</taxon>
        <taxon>Pseudomonadati</taxon>
        <taxon>Bacteroidota</taxon>
        <taxon>Cytophagia</taxon>
        <taxon>Cytophagales</taxon>
        <taxon>Rhodocytophagaceae</taxon>
        <taxon>Xanthocytophaga</taxon>
    </lineage>
</organism>
<comment type="caution">
    <text evidence="1">The sequence shown here is derived from an EMBL/GenBank/DDBJ whole genome shotgun (WGS) entry which is preliminary data.</text>
</comment>
<reference evidence="1" key="1">
    <citation type="submission" date="2023-05" db="EMBL/GenBank/DDBJ databases">
        <authorList>
            <person name="Zhang X."/>
        </authorList>
    </citation>
    <scope>NUCLEOTIDE SEQUENCE</scope>
    <source>
        <strain evidence="1">YF14B1</strain>
    </source>
</reference>
<dbReference type="PANTHER" id="PTHR35399:SF2">
    <property type="entry name" value="DUF839 DOMAIN-CONTAINING PROTEIN"/>
    <property type="match status" value="1"/>
</dbReference>
<dbReference type="SUPFAM" id="SSF63829">
    <property type="entry name" value="Calcium-dependent phosphotriesterase"/>
    <property type="match status" value="1"/>
</dbReference>
<gene>
    <name evidence="1" type="ORF">QNI16_03085</name>
</gene>
<dbReference type="Gene3D" id="2.120.10.30">
    <property type="entry name" value="TolB, C-terminal domain"/>
    <property type="match status" value="1"/>
</dbReference>
<dbReference type="AlphaFoldDB" id="A0AAE3QMP1"/>
<dbReference type="RefSeq" id="WP_313975640.1">
    <property type="nucleotide sequence ID" value="NZ_JASJOS010000001.1"/>
</dbReference>
<accession>A0AAE3QMP1</accession>
<dbReference type="InterPro" id="IPR011042">
    <property type="entry name" value="6-blade_b-propeller_TolB-like"/>
</dbReference>
<sequence>MSTSSRREFLQFLGRAAITTYGLSILPTDNLLAASLQSNALPFTPIEPSDADKLILAEGFQYHVVAKWGDKLNKTEKYGTHNDFVTFISSVKQAKNEGILWVNHEYTNPLFINGKPYTKGETRTKAEVLAEMESIGGSIVKIRKNPKDSQWKIVQGDPVNKRITALTDIPFAWHEPIAGSKTAIGTLANCAGGQTPWGSALSCEENYDTFWGELDLSKPDKPKIRMGDYGWDTVFHYTPEHYGWVVEINPLTGQAKKLVALGRFAHEAATVWQLPDKRCVVYTGDDKEDEHLYKFIASEPNSLEKGKLYVANTERGEWISLDIQDQPVLQQLFTSQTEVLIRCREAAKLVGATPLNRPEDIEIDPITKDIFVCLTNNARKGDVYGSIMRITEKDGKDGLRFESKIFMAGGPDTGFACPDNMVFDNKGNLWFTSDMYNMNKGDYIPFKNNGFFFVPMSGENAGKVYQVASAPMDAEFTGPCFSPDYETLFLCVQHPGENSKSLKELTSHFPDGGDSIPKSCLVAITGQALQEIVQ</sequence>
<dbReference type="Proteomes" id="UP001241110">
    <property type="component" value="Unassembled WGS sequence"/>
</dbReference>
<protein>
    <submittedName>
        <fullName evidence="1">DUF839 domain-containing protein</fullName>
    </submittedName>
</protein>
<dbReference type="PANTHER" id="PTHR35399">
    <property type="entry name" value="SLR8030 PROTEIN"/>
    <property type="match status" value="1"/>
</dbReference>
<evidence type="ECO:0000313" key="1">
    <source>
        <dbReference type="EMBL" id="MDJ1479453.1"/>
    </source>
</evidence>
<name>A0AAE3QMP1_9BACT</name>